<dbReference type="AlphaFoldDB" id="A0A1G9QFR0"/>
<keyword evidence="1" id="KW-1133">Transmembrane helix</keyword>
<feature type="transmembrane region" description="Helical" evidence="1">
    <location>
        <begin position="46"/>
        <end position="65"/>
    </location>
</feature>
<evidence type="ECO:0000313" key="4">
    <source>
        <dbReference type="Proteomes" id="UP000199476"/>
    </source>
</evidence>
<keyword evidence="1" id="KW-0472">Membrane</keyword>
<evidence type="ECO:0000256" key="1">
    <source>
        <dbReference type="SAM" id="Phobius"/>
    </source>
</evidence>
<feature type="transmembrane region" description="Helical" evidence="1">
    <location>
        <begin position="86"/>
        <end position="103"/>
    </location>
</feature>
<dbReference type="InterPro" id="IPR009936">
    <property type="entry name" value="DUF1468"/>
</dbReference>
<protein>
    <submittedName>
        <fullName evidence="3">Tripartite tricarboxylate transporter TctB family protein</fullName>
    </submittedName>
</protein>
<keyword evidence="1" id="KW-0812">Transmembrane</keyword>
<reference evidence="3 4" key="1">
    <citation type="submission" date="2016-10" db="EMBL/GenBank/DDBJ databases">
        <authorList>
            <person name="de Groot N.N."/>
        </authorList>
    </citation>
    <scope>NUCLEOTIDE SEQUENCE [LARGE SCALE GENOMIC DNA]</scope>
    <source>
        <strain evidence="3 4">SLAS-1</strain>
    </source>
</reference>
<accession>A0A1G9QFR0</accession>
<feature type="domain" description="DUF1468" evidence="2">
    <location>
        <begin position="14"/>
        <end position="159"/>
    </location>
</feature>
<keyword evidence="4" id="KW-1185">Reference proteome</keyword>
<dbReference type="Pfam" id="PF07331">
    <property type="entry name" value="TctB"/>
    <property type="match status" value="1"/>
</dbReference>
<sequence>MLENKEYLVKSFVNLFLIVIGAFFLVESYEVSPGFQQVVGADQYPRWFAVILIALCLASLIKDHLRLRRDDFTSEDVKLIEEMLSVGPRILVLFGLLIFYIYLIPFLGYFESGFIFLALAIFFLGQKNVRNLVYSLLFASGITLAVYFVFGVVMNIYLPTGILF</sequence>
<evidence type="ECO:0000259" key="2">
    <source>
        <dbReference type="Pfam" id="PF07331"/>
    </source>
</evidence>
<dbReference type="EMBL" id="FNGO01000016">
    <property type="protein sequence ID" value="SDM09823.1"/>
    <property type="molecule type" value="Genomic_DNA"/>
</dbReference>
<feature type="transmembrane region" description="Helical" evidence="1">
    <location>
        <begin position="7"/>
        <end position="26"/>
    </location>
</feature>
<feature type="transmembrane region" description="Helical" evidence="1">
    <location>
        <begin position="132"/>
        <end position="158"/>
    </location>
</feature>
<evidence type="ECO:0000313" key="3">
    <source>
        <dbReference type="EMBL" id="SDM09823.1"/>
    </source>
</evidence>
<name>A0A1G9QFR0_9FIRM</name>
<proteinExistence type="predicted"/>
<dbReference type="STRING" id="321763.SAMN04488692_11666"/>
<gene>
    <name evidence="3" type="ORF">SAMN04488692_11666</name>
</gene>
<dbReference type="Proteomes" id="UP000199476">
    <property type="component" value="Unassembled WGS sequence"/>
</dbReference>
<organism evidence="3 4">
    <name type="scientific">Halarsenatibacter silvermanii</name>
    <dbReference type="NCBI Taxonomy" id="321763"/>
    <lineage>
        <taxon>Bacteria</taxon>
        <taxon>Bacillati</taxon>
        <taxon>Bacillota</taxon>
        <taxon>Clostridia</taxon>
        <taxon>Halanaerobiales</taxon>
        <taxon>Halarsenatibacteraceae</taxon>
        <taxon>Halarsenatibacter</taxon>
    </lineage>
</organism>
<dbReference type="RefSeq" id="WP_089760913.1">
    <property type="nucleotide sequence ID" value="NZ_FNGO01000016.1"/>
</dbReference>
<feature type="transmembrane region" description="Helical" evidence="1">
    <location>
        <begin position="109"/>
        <end position="125"/>
    </location>
</feature>